<gene>
    <name evidence="2" type="ORF">YM304_14360</name>
</gene>
<reference evidence="2 3" key="1">
    <citation type="journal article" date="2013" name="Int. J. Syst. Evol. Microbiol.">
        <title>Ilumatobacter nonamiense sp. nov. and Ilumatobacter coccineum sp. nov., isolated from seashore sand.</title>
        <authorList>
            <person name="Matsumoto A."/>
            <person name="Kasai H."/>
            <person name="Matsuo Y."/>
            <person name="Shizuri Y."/>
            <person name="Ichikawa N."/>
            <person name="Fujita N."/>
            <person name="Omura S."/>
            <person name="Takahashi Y."/>
        </authorList>
    </citation>
    <scope>NUCLEOTIDE SEQUENCE [LARGE SCALE GENOMIC DNA]</scope>
    <source>
        <strain evidence="3">NBRC 103263 / KCTC 29153 / YM16-304</strain>
    </source>
</reference>
<dbReference type="PANTHER" id="PTHR43685">
    <property type="entry name" value="GLYCOSYLTRANSFERASE"/>
    <property type="match status" value="1"/>
</dbReference>
<dbReference type="EMBL" id="AP012057">
    <property type="protein sequence ID" value="BAN01750.1"/>
    <property type="molecule type" value="Genomic_DNA"/>
</dbReference>
<dbReference type="PANTHER" id="PTHR43685:SF2">
    <property type="entry name" value="GLYCOSYLTRANSFERASE 2-LIKE DOMAIN-CONTAINING PROTEIN"/>
    <property type="match status" value="1"/>
</dbReference>
<keyword evidence="2" id="KW-0328">Glycosyltransferase</keyword>
<feature type="domain" description="Glycosyltransferase 2-like" evidence="1">
    <location>
        <begin position="19"/>
        <end position="130"/>
    </location>
</feature>
<dbReference type="AlphaFoldDB" id="A0A6C7E5C0"/>
<evidence type="ECO:0000313" key="2">
    <source>
        <dbReference type="EMBL" id="BAN01750.1"/>
    </source>
</evidence>
<dbReference type="Proteomes" id="UP000011863">
    <property type="component" value="Chromosome"/>
</dbReference>
<dbReference type="OrthoDB" id="4529776at2"/>
<dbReference type="Pfam" id="PF00535">
    <property type="entry name" value="Glycos_transf_2"/>
    <property type="match status" value="1"/>
</dbReference>
<dbReference type="KEGG" id="aym:YM304_14360"/>
<dbReference type="Gene3D" id="3.90.550.10">
    <property type="entry name" value="Spore Coat Polysaccharide Biosynthesis Protein SpsA, Chain A"/>
    <property type="match status" value="1"/>
</dbReference>
<dbReference type="SUPFAM" id="SSF53448">
    <property type="entry name" value="Nucleotide-diphospho-sugar transferases"/>
    <property type="match status" value="1"/>
</dbReference>
<keyword evidence="3" id="KW-1185">Reference proteome</keyword>
<keyword evidence="2" id="KW-0808">Transferase</keyword>
<dbReference type="RefSeq" id="WP_015440997.1">
    <property type="nucleotide sequence ID" value="NC_020520.1"/>
</dbReference>
<sequence>MSSATDAGSSSGVSDTVISVAIPCYNYGRYLESCVRSVVEQQGVSTRVLIVDDCSSDDSQERAAELVRVFDNVEYTRHARNQGHIATFNDGVDWANGLGFALLSADDLLAPGSLGTAASVLTAHPSVGLLYGDVLRFDEVAPSPVVAPPVVSIVPGGTWVRRRCSTGENNTFSPEIVVRTDVQRQIGPYHHGLKHTSDLHMWLRAATVSDVARVAGPTHAFYRVHGDNMSAGFGEAALDLEQRREAFRLFFADADFRRPESERLERLAMRALARDAVERSSRRMDHDAEFDPSDLVDFALDTDPGLTRSPAWLGHTLRRRLGPGRWPWFPPFVLGRLARRARFLRRHPRLRRDPD</sequence>
<proteinExistence type="predicted"/>
<name>A0A6C7E5C0_ILUCY</name>
<evidence type="ECO:0000313" key="3">
    <source>
        <dbReference type="Proteomes" id="UP000011863"/>
    </source>
</evidence>
<organism evidence="2 3">
    <name type="scientific">Ilumatobacter coccineus (strain NBRC 103263 / KCTC 29153 / YM16-304)</name>
    <dbReference type="NCBI Taxonomy" id="1313172"/>
    <lineage>
        <taxon>Bacteria</taxon>
        <taxon>Bacillati</taxon>
        <taxon>Actinomycetota</taxon>
        <taxon>Acidimicrobiia</taxon>
        <taxon>Acidimicrobiales</taxon>
        <taxon>Ilumatobacteraceae</taxon>
        <taxon>Ilumatobacter</taxon>
    </lineage>
</organism>
<dbReference type="InterPro" id="IPR029044">
    <property type="entry name" value="Nucleotide-diphossugar_trans"/>
</dbReference>
<dbReference type="InterPro" id="IPR001173">
    <property type="entry name" value="Glyco_trans_2-like"/>
</dbReference>
<protein>
    <submittedName>
        <fullName evidence="2">Putative glycosyltransferase</fullName>
        <ecNumber evidence="2">2.4.-.-</ecNumber>
    </submittedName>
</protein>
<evidence type="ECO:0000259" key="1">
    <source>
        <dbReference type="Pfam" id="PF00535"/>
    </source>
</evidence>
<accession>A0A6C7E5C0</accession>
<dbReference type="InterPro" id="IPR050834">
    <property type="entry name" value="Glycosyltransf_2"/>
</dbReference>
<dbReference type="EC" id="2.4.-.-" evidence="2"/>
<dbReference type="GO" id="GO:0016757">
    <property type="term" value="F:glycosyltransferase activity"/>
    <property type="evidence" value="ECO:0007669"/>
    <property type="project" value="UniProtKB-KW"/>
</dbReference>